<keyword evidence="3" id="KW-1185">Reference proteome</keyword>
<feature type="compositionally biased region" description="Low complexity" evidence="1">
    <location>
        <begin position="336"/>
        <end position="350"/>
    </location>
</feature>
<keyword evidence="2" id="KW-0413">Isomerase</keyword>
<accession>A0ABD1VTB4</accession>
<feature type="compositionally biased region" description="Basic and acidic residues" evidence="1">
    <location>
        <begin position="196"/>
        <end position="212"/>
    </location>
</feature>
<feature type="compositionally biased region" description="Basic residues" evidence="1">
    <location>
        <begin position="268"/>
        <end position="277"/>
    </location>
</feature>
<dbReference type="Proteomes" id="UP001604336">
    <property type="component" value="Unassembled WGS sequence"/>
</dbReference>
<evidence type="ECO:0000256" key="1">
    <source>
        <dbReference type="SAM" id="MobiDB-lite"/>
    </source>
</evidence>
<feature type="compositionally biased region" description="Basic and acidic residues" evidence="1">
    <location>
        <begin position="25"/>
        <end position="73"/>
    </location>
</feature>
<comment type="caution">
    <text evidence="2">The sequence shown here is derived from an EMBL/GenBank/DDBJ whole genome shotgun (WGS) entry which is preliminary data.</text>
</comment>
<feature type="compositionally biased region" description="Low complexity" evidence="1">
    <location>
        <begin position="118"/>
        <end position="129"/>
    </location>
</feature>
<feature type="compositionally biased region" description="Basic and acidic residues" evidence="1">
    <location>
        <begin position="285"/>
        <end position="296"/>
    </location>
</feature>
<evidence type="ECO:0000313" key="3">
    <source>
        <dbReference type="Proteomes" id="UP001604336"/>
    </source>
</evidence>
<reference evidence="3" key="1">
    <citation type="submission" date="2024-07" db="EMBL/GenBank/DDBJ databases">
        <title>Two chromosome-level genome assemblies of Korean endemic species Abeliophyllum distichum and Forsythia ovata (Oleaceae).</title>
        <authorList>
            <person name="Jang H."/>
        </authorList>
    </citation>
    <scope>NUCLEOTIDE SEQUENCE [LARGE SCALE GENOMIC DNA]</scope>
</reference>
<feature type="compositionally biased region" description="Basic and acidic residues" evidence="1">
    <location>
        <begin position="100"/>
        <end position="113"/>
    </location>
</feature>
<protein>
    <submittedName>
        <fullName evidence="2">Peptidyl-prolyl cis-trans isomerase CYP63</fullName>
    </submittedName>
</protein>
<proteinExistence type="predicted"/>
<evidence type="ECO:0000313" key="2">
    <source>
        <dbReference type="EMBL" id="KAL2540630.1"/>
    </source>
</evidence>
<dbReference type="AlphaFoldDB" id="A0ABD1VTB4"/>
<gene>
    <name evidence="2" type="ORF">Adt_01608</name>
</gene>
<feature type="region of interest" description="Disordered" evidence="1">
    <location>
        <begin position="253"/>
        <end position="368"/>
    </location>
</feature>
<feature type="region of interest" description="Disordered" evidence="1">
    <location>
        <begin position="1"/>
        <end position="223"/>
    </location>
</feature>
<name>A0ABD1VTB4_9LAMI</name>
<organism evidence="2 3">
    <name type="scientific">Abeliophyllum distichum</name>
    <dbReference type="NCBI Taxonomy" id="126358"/>
    <lineage>
        <taxon>Eukaryota</taxon>
        <taxon>Viridiplantae</taxon>
        <taxon>Streptophyta</taxon>
        <taxon>Embryophyta</taxon>
        <taxon>Tracheophyta</taxon>
        <taxon>Spermatophyta</taxon>
        <taxon>Magnoliopsida</taxon>
        <taxon>eudicotyledons</taxon>
        <taxon>Gunneridae</taxon>
        <taxon>Pentapetalae</taxon>
        <taxon>asterids</taxon>
        <taxon>lamiids</taxon>
        <taxon>Lamiales</taxon>
        <taxon>Oleaceae</taxon>
        <taxon>Forsythieae</taxon>
        <taxon>Abeliophyllum</taxon>
    </lineage>
</organism>
<dbReference type="GO" id="GO:0016853">
    <property type="term" value="F:isomerase activity"/>
    <property type="evidence" value="ECO:0007669"/>
    <property type="project" value="UniProtKB-KW"/>
</dbReference>
<dbReference type="EMBL" id="JBFOLK010000001">
    <property type="protein sequence ID" value="KAL2540630.1"/>
    <property type="molecule type" value="Genomic_DNA"/>
</dbReference>
<sequence length="368" mass="41559">MKKPAQRLGSEKKSPTPLLGQAVTEQKKDDELKQADGSSSHEEGEFSPKNDDILYNGHGKEFKANEATKHFDQSDNFSRRLALSPRGRPMSSHRSTPSRSPERTVPRLEDNSKIPRTSSQLSSKSPSRSPAHKVPPPSTSSRGRDLSRSRSPNGTPKRVRKGRGFTERYAFVRRYRTPSPERSVDRSYPYGGRNIQRNDRYSSYRSKFEHSPQRQYRSSPRRDGNSHRYVLVCLCILSREGWAKCTFSLYERKRSPSRSRSRSPGSYRARRTHRSRSPVRSPSPTDRRPAITDRLKSRLGPKVNDRTPQNRGRSLSRSRSHGLSASESPKKRPGKRASASPGSSRSSSPGGRRGLVSYEDLSPENGTN</sequence>